<dbReference type="SUPFAM" id="SSF51556">
    <property type="entry name" value="Metallo-dependent hydrolases"/>
    <property type="match status" value="1"/>
</dbReference>
<dbReference type="GO" id="GO:0020037">
    <property type="term" value="F:heme binding"/>
    <property type="evidence" value="ECO:0007669"/>
    <property type="project" value="InterPro"/>
</dbReference>
<dbReference type="PROSITE" id="PS50292">
    <property type="entry name" value="PEROXIDASE_3"/>
    <property type="match status" value="1"/>
</dbReference>
<keyword evidence="4" id="KW-1185">Reference proteome</keyword>
<dbReference type="Gene3D" id="2.30.40.10">
    <property type="entry name" value="Urease, subunit C, domain 1"/>
    <property type="match status" value="1"/>
</dbReference>
<feature type="compositionally biased region" description="Basic and acidic residues" evidence="1">
    <location>
        <begin position="1336"/>
        <end position="1348"/>
    </location>
</feature>
<dbReference type="SUPFAM" id="SSF51338">
    <property type="entry name" value="Composite domain of metallo-dependent hydrolases"/>
    <property type="match status" value="2"/>
</dbReference>
<evidence type="ECO:0000256" key="1">
    <source>
        <dbReference type="SAM" id="MobiDB-lite"/>
    </source>
</evidence>
<dbReference type="InterPro" id="IPR010255">
    <property type="entry name" value="Haem_peroxidase_sf"/>
</dbReference>
<dbReference type="PANTHER" id="PTHR43135:SF3">
    <property type="entry name" value="ALPHA-D-RIBOSE 1-METHYLPHOSPHONATE 5-TRIPHOSPHATE DIPHOSPHATASE"/>
    <property type="match status" value="1"/>
</dbReference>
<dbReference type="GO" id="GO:0006979">
    <property type="term" value="P:response to oxidative stress"/>
    <property type="evidence" value="ECO:0007669"/>
    <property type="project" value="InterPro"/>
</dbReference>
<dbReference type="InterPro" id="IPR011059">
    <property type="entry name" value="Metal-dep_hydrolase_composite"/>
</dbReference>
<feature type="domain" description="Amidohydrolase-related" evidence="2">
    <location>
        <begin position="1455"/>
        <end position="1813"/>
    </location>
</feature>
<dbReference type="GeneID" id="87861514"/>
<dbReference type="SUPFAM" id="SSF48113">
    <property type="entry name" value="Heme-dependent peroxidases"/>
    <property type="match status" value="1"/>
</dbReference>
<dbReference type="InterPro" id="IPR032466">
    <property type="entry name" value="Metal_Hydrolase"/>
</dbReference>
<accession>A0AAE0JKF7</accession>
<reference evidence="3" key="1">
    <citation type="journal article" date="2023" name="Mol. Phylogenet. Evol.">
        <title>Genome-scale phylogeny and comparative genomics of the fungal order Sordariales.</title>
        <authorList>
            <person name="Hensen N."/>
            <person name="Bonometti L."/>
            <person name="Westerberg I."/>
            <person name="Brannstrom I.O."/>
            <person name="Guillou S."/>
            <person name="Cros-Aarteil S."/>
            <person name="Calhoun S."/>
            <person name="Haridas S."/>
            <person name="Kuo A."/>
            <person name="Mondo S."/>
            <person name="Pangilinan J."/>
            <person name="Riley R."/>
            <person name="LaButti K."/>
            <person name="Andreopoulos B."/>
            <person name="Lipzen A."/>
            <person name="Chen C."/>
            <person name="Yan M."/>
            <person name="Daum C."/>
            <person name="Ng V."/>
            <person name="Clum A."/>
            <person name="Steindorff A."/>
            <person name="Ohm R.A."/>
            <person name="Martin F."/>
            <person name="Silar P."/>
            <person name="Natvig D.O."/>
            <person name="Lalanne C."/>
            <person name="Gautier V."/>
            <person name="Ament-Velasquez S.L."/>
            <person name="Kruys A."/>
            <person name="Hutchinson M.I."/>
            <person name="Powell A.J."/>
            <person name="Barry K."/>
            <person name="Miller A.N."/>
            <person name="Grigoriev I.V."/>
            <person name="Debuchy R."/>
            <person name="Gladieux P."/>
            <person name="Hiltunen Thoren M."/>
            <person name="Johannesson H."/>
        </authorList>
    </citation>
    <scope>NUCLEOTIDE SEQUENCE</scope>
    <source>
        <strain evidence="3">CBS 560.94</strain>
    </source>
</reference>
<dbReference type="Gene3D" id="3.20.20.140">
    <property type="entry name" value="Metal-dependent hydrolases"/>
    <property type="match status" value="1"/>
</dbReference>
<dbReference type="InterPro" id="IPR051781">
    <property type="entry name" value="Metallo-dep_Hydrolase"/>
</dbReference>
<dbReference type="CDD" id="cd09817">
    <property type="entry name" value="linoleate_diol_synthase_like"/>
    <property type="match status" value="1"/>
</dbReference>
<organism evidence="3 4">
    <name type="scientific">Neurospora tetraspora</name>
    <dbReference type="NCBI Taxonomy" id="94610"/>
    <lineage>
        <taxon>Eukaryota</taxon>
        <taxon>Fungi</taxon>
        <taxon>Dikarya</taxon>
        <taxon>Ascomycota</taxon>
        <taxon>Pezizomycotina</taxon>
        <taxon>Sordariomycetes</taxon>
        <taxon>Sordariomycetidae</taxon>
        <taxon>Sordariales</taxon>
        <taxon>Sordariaceae</taxon>
        <taxon>Neurospora</taxon>
    </lineage>
</organism>
<evidence type="ECO:0000313" key="4">
    <source>
        <dbReference type="Proteomes" id="UP001278500"/>
    </source>
</evidence>
<dbReference type="GO" id="GO:0016810">
    <property type="term" value="F:hydrolase activity, acting on carbon-nitrogen (but not peptide) bonds"/>
    <property type="evidence" value="ECO:0007669"/>
    <property type="project" value="InterPro"/>
</dbReference>
<dbReference type="EMBL" id="JAUEPP010000002">
    <property type="protein sequence ID" value="KAK3350622.1"/>
    <property type="molecule type" value="Genomic_DNA"/>
</dbReference>
<gene>
    <name evidence="3" type="ORF">B0H65DRAFT_421715</name>
</gene>
<dbReference type="GO" id="GO:0004601">
    <property type="term" value="F:peroxidase activity"/>
    <property type="evidence" value="ECO:0007669"/>
    <property type="project" value="InterPro"/>
</dbReference>
<dbReference type="CDD" id="cd01299">
    <property type="entry name" value="Met_dep_hydrolase_A"/>
    <property type="match status" value="1"/>
</dbReference>
<feature type="region of interest" description="Disordered" evidence="1">
    <location>
        <begin position="1336"/>
        <end position="1361"/>
    </location>
</feature>
<reference evidence="3" key="2">
    <citation type="submission" date="2023-06" db="EMBL/GenBank/DDBJ databases">
        <authorList>
            <consortium name="Lawrence Berkeley National Laboratory"/>
            <person name="Haridas S."/>
            <person name="Hensen N."/>
            <person name="Bonometti L."/>
            <person name="Westerberg I."/>
            <person name="Brannstrom I.O."/>
            <person name="Guillou S."/>
            <person name="Cros-Aarteil S."/>
            <person name="Calhoun S."/>
            <person name="Kuo A."/>
            <person name="Mondo S."/>
            <person name="Pangilinan J."/>
            <person name="Riley R."/>
            <person name="Labutti K."/>
            <person name="Andreopoulos B."/>
            <person name="Lipzen A."/>
            <person name="Chen C."/>
            <person name="Yanf M."/>
            <person name="Daum C."/>
            <person name="Ng V."/>
            <person name="Clum A."/>
            <person name="Steindorff A."/>
            <person name="Ohm R."/>
            <person name="Martin F."/>
            <person name="Silar P."/>
            <person name="Natvig D."/>
            <person name="Lalanne C."/>
            <person name="Gautier V."/>
            <person name="Ament-Velasquez S.L."/>
            <person name="Kruys A."/>
            <person name="Hutchinson M.I."/>
            <person name="Powell A.J."/>
            <person name="Barry K."/>
            <person name="Miller A.N."/>
            <person name="Grigoriev I.V."/>
            <person name="Debuchy R."/>
            <person name="Gladieux P."/>
            <person name="Thoren M.H."/>
            <person name="Johannesson H."/>
        </authorList>
    </citation>
    <scope>NUCLEOTIDE SEQUENCE</scope>
    <source>
        <strain evidence="3">CBS 560.94</strain>
    </source>
</reference>
<dbReference type="InterPro" id="IPR034812">
    <property type="entry name" value="Ppo-like_N"/>
</dbReference>
<dbReference type="InterPro" id="IPR057744">
    <property type="entry name" value="OTAase-like"/>
</dbReference>
<name>A0AAE0JKF7_9PEZI</name>
<dbReference type="PANTHER" id="PTHR43135">
    <property type="entry name" value="ALPHA-D-RIBOSE 1-METHYLPHOSPHONATE 5-TRIPHOSPHATE DIPHOSPHATASE"/>
    <property type="match status" value="1"/>
</dbReference>
<proteinExistence type="predicted"/>
<dbReference type="InterPro" id="IPR019791">
    <property type="entry name" value="Haem_peroxidase_animal"/>
</dbReference>
<dbReference type="Gene3D" id="1.10.640.10">
    <property type="entry name" value="Haem peroxidase domain superfamily, animal type"/>
    <property type="match status" value="1"/>
</dbReference>
<sequence>MSSSGVQRPLGGHTNEDSGNAELKSLNEALSKQKYLAGFHGDTLIGDKVISKVGLTDDLKGILKLKNASSITAVLANYLKGNGLDIKAGASLVASMSNNSVVRADFIEEQVKIKYDRMLHPPLSYLGDAFKYRTADGKFNSAINPHLGQAGAPYAKTVPAKTHPLGALPDPGDLFDRLMAREENGRPSQSGLSSMLIYHATIIIHDIFRTNDNDKSISDTSSYLDLSPLYGFTEEMQRKVRDDKYGLGLLKPDTFAEDRLLRQPPGVCIMLVMYNRYHNYAATQLRRINENGRFSVPRKYREAKLLAAAKYFVKDNLKDNTDYQEALERFKHANQAFESNGRVSTDEYKDASDALQVFIDRVQPDSKQVKAFYDGYDAAWKKLDDDLFHTARLITCGIYIQVSIHDYLRALMGFHQYDTNFTLDPRVNQSKAKEVSRGLGNQVTVEFNLLYRFHCAISLGDEEYLEKYLEEEFEKKSKPDWNPKEMGLQEFLMEMGQVRERAKNDPAVEPWEIEFGLKNKDEDEARKKMAFKRDPITKLFNDEDMVEHLTKVMDEPISNFGPRNVPRSLKAVEIMGILQARKWGVGTLNDFREFFGMKRHDTFESISGCVEVQNALRDLYEHPDKVELYPGVFCESDASQSADPGPSDVDSALWAAIFSDAITLVRSDRFYTVDWNTNSLTSWGMKEVTPDNDVLKSSVFHRLLQRSFPEWFPSTSVRFFHPFYTAQKNAEYATAQGYGKDFAIKPAAENSERKVTQMFDTSASNPRKPVEPKILTDHVQIMAVLDDDTDHIVHPVRLEPEILPAKVAEVLAVREEEGTTNGRRSHGEHREDIDTDTDDLMTYFTTLMRDIIRRESVVMKPGQENPKTDPCYQLDVTRDFAIPVVTRYVADFLGFGHLVKSEKNLHAKYSENEIYQHITNCHLYFSYNADETKLPKRRKVFKDSMHFLFDLTLNEGNVAEANKFRLTRAIQSVGSWFSKSAAGDKNPMSELGFKVSEQVLQQQKGDTGRVAAILLLIALDSSYNSVLAFTSVLNSFITGLYTLAAEKRKASGVTAEKSCEWRDVQHLALAEFADVPTNTFDDIKRIVLKAQRKSVKLPIIRKARMTCVVEGSDLTVEKDQLIICDINRGDRKHKDDVSATGAPPHWETKYLSYHTSFTERLTGYHPRHLAANSLTAMIKVLAQLKDLRRGHTAQGHLKKIALDSSYATYTNFMAPQRIRQINTQVRAKIAEAKEAADLTTAEKLKKTYNLDRLRCPATDTYMTPEWDEMIPFPTTWKVRFNGFGKSTYGGEDWPLLQSTLVPDDFPPFYELPGGPSHTGGSFGDPIYPCPAKHQEELASRKKHEEHVSNGESGSDAGDSAIGLGDGSTWTSAFGGIPETVIKPWKPPPRKTYLFKRANLVDTAQGTIISNVNVKIADGVIKLVEKNDPRIAGLAHHLRGEDDLGPVTEVDLDGKFLCPGLIDCHVHISAVPGGLSLSSAAAISDPAISLLRQPFVCSQMLNRGFTTVRDTGGATLALKEAIEEGVFPGPRLFFCNRALSQTGGHGDLRGAHDHGNQGGGGGCCGGSAGQLAVVCDGVPACIRAAREQLRTGADFIKIMVGGGVASPTDRLTNTQFTAAEVRAICDVAESYGTYVTAHAYTPKAIRHAVDNGVKGIEHGNLIDEATAQYMAERGIWLTPTLVTYDAMASDEYAGFLPPENQRKNEEVLRQGLKSLTIAEKAGVNMCYGSDLLGPLTREQSKEFGIRSVILKSKQVLQSATVNAAKMLGQESFLGQLKPGYAADMLILNVNPFNEVAALDEPERHVLAVIKDGRVYVSRWRKLPVDATHREELIE</sequence>
<dbReference type="Proteomes" id="UP001278500">
    <property type="component" value="Unassembled WGS sequence"/>
</dbReference>
<dbReference type="FunFam" id="3.20.20.140:FF:000084">
    <property type="entry name" value="Peptidase M38"/>
    <property type="match status" value="1"/>
</dbReference>
<dbReference type="InterPro" id="IPR006680">
    <property type="entry name" value="Amidohydro-rel"/>
</dbReference>
<dbReference type="Pfam" id="PF03098">
    <property type="entry name" value="An_peroxidase"/>
    <property type="match status" value="1"/>
</dbReference>
<evidence type="ECO:0000313" key="3">
    <source>
        <dbReference type="EMBL" id="KAK3350622.1"/>
    </source>
</evidence>
<feature type="region of interest" description="Disordered" evidence="1">
    <location>
        <begin position="1"/>
        <end position="20"/>
    </location>
</feature>
<dbReference type="InterPro" id="IPR037120">
    <property type="entry name" value="Haem_peroxidase_sf_animal"/>
</dbReference>
<dbReference type="Pfam" id="PF01979">
    <property type="entry name" value="Amidohydro_1"/>
    <property type="match status" value="1"/>
</dbReference>
<protein>
    <recommendedName>
        <fullName evidence="2">Amidohydrolase-related domain-containing protein</fullName>
    </recommendedName>
</protein>
<comment type="caution">
    <text evidence="3">The sequence shown here is derived from an EMBL/GenBank/DDBJ whole genome shotgun (WGS) entry which is preliminary data.</text>
</comment>
<evidence type="ECO:0000259" key="2">
    <source>
        <dbReference type="Pfam" id="PF01979"/>
    </source>
</evidence>
<dbReference type="RefSeq" id="XP_062683917.1">
    <property type="nucleotide sequence ID" value="XM_062824360.1"/>
</dbReference>